<evidence type="ECO:0000256" key="4">
    <source>
        <dbReference type="ARBA" id="ARBA00023242"/>
    </source>
</evidence>
<dbReference type="Gene3D" id="3.30.70.330">
    <property type="match status" value="2"/>
</dbReference>
<dbReference type="GO" id="GO:0003723">
    <property type="term" value="F:RNA binding"/>
    <property type="evidence" value="ECO:0007669"/>
    <property type="project" value="UniProtKB-UniRule"/>
</dbReference>
<protein>
    <recommendedName>
        <fullName evidence="6">RRM domain-containing protein</fullName>
    </recommendedName>
</protein>
<dbReference type="CDD" id="cd12413">
    <property type="entry name" value="RRM1_RBM28_like"/>
    <property type="match status" value="1"/>
</dbReference>
<dbReference type="PANTHER" id="PTHR48039">
    <property type="entry name" value="RNA-BINDING MOTIF PROTEIN 14B"/>
    <property type="match status" value="1"/>
</dbReference>
<organism evidence="7 8">
    <name type="scientific">Ilex paraguariensis</name>
    <name type="common">yerba mate</name>
    <dbReference type="NCBI Taxonomy" id="185542"/>
    <lineage>
        <taxon>Eukaryota</taxon>
        <taxon>Viridiplantae</taxon>
        <taxon>Streptophyta</taxon>
        <taxon>Embryophyta</taxon>
        <taxon>Tracheophyta</taxon>
        <taxon>Spermatophyta</taxon>
        <taxon>Magnoliopsida</taxon>
        <taxon>eudicotyledons</taxon>
        <taxon>Gunneridae</taxon>
        <taxon>Pentapetalae</taxon>
        <taxon>asterids</taxon>
        <taxon>campanulids</taxon>
        <taxon>Aquifoliales</taxon>
        <taxon>Aquifoliaceae</taxon>
        <taxon>Ilex</taxon>
    </lineage>
</organism>
<sequence>MGKKKLREGNETQYSPATIFVSNLPFSFTNSQLEETFSDVGPIRRCFMVTKKGSTEHRGFGFVQFATNEDANRAIELKNGSSLGGRKIGVKHAMHRAPLEQRRSKGNQAVHSDDIVRTKNDNDGFPSGIIKHEQASNSQEIGRTVETKKAMTHGRSVPNEGISSEKQRVARTIILGGLLNADMAEEVHRHARECGAVCSLTYPLPSEELRHHGLAQDGCKMDASSVLFMSIKSARACVAMLHQKEISGRYVWARQLGGEGSKTRKWKLIVRNLPFKAEINEVKNMFLSAGFVWDVFIPQNPETGLSKGFAFVKFTCKQDAEKAIQKFNGQKFGKRPIAVDWAVPKKVYATGAHSVAASEDGNCCPYEQYIIIFNKIYYKSEARVLYFGRLDADVPQLLGIIIIV</sequence>
<evidence type="ECO:0000313" key="7">
    <source>
        <dbReference type="EMBL" id="CAK9142052.1"/>
    </source>
</evidence>
<dbReference type="AlphaFoldDB" id="A0ABC8RCP1"/>
<keyword evidence="4" id="KW-0539">Nucleus</keyword>
<dbReference type="InterPro" id="IPR012677">
    <property type="entry name" value="Nucleotide-bd_a/b_plait_sf"/>
</dbReference>
<dbReference type="InterPro" id="IPR051945">
    <property type="entry name" value="RRM_MRD1_RNA_proc_ribogen"/>
</dbReference>
<proteinExistence type="predicted"/>
<dbReference type="CDD" id="cd12414">
    <property type="entry name" value="RRM2_RBM28_like"/>
    <property type="match status" value="1"/>
</dbReference>
<name>A0ABC8RCP1_9AQUA</name>
<dbReference type="SUPFAM" id="SSF54928">
    <property type="entry name" value="RNA-binding domain, RBD"/>
    <property type="match status" value="2"/>
</dbReference>
<comment type="subcellular location">
    <subcellularLocation>
        <location evidence="1">Nucleus</location>
    </subcellularLocation>
</comment>
<dbReference type="PROSITE" id="PS50102">
    <property type="entry name" value="RRM"/>
    <property type="match status" value="2"/>
</dbReference>
<evidence type="ECO:0000256" key="2">
    <source>
        <dbReference type="ARBA" id="ARBA00022737"/>
    </source>
</evidence>
<dbReference type="InterPro" id="IPR000504">
    <property type="entry name" value="RRM_dom"/>
</dbReference>
<accession>A0ABC8RCP1</accession>
<dbReference type="Pfam" id="PF00076">
    <property type="entry name" value="RRM_1"/>
    <property type="match status" value="2"/>
</dbReference>
<evidence type="ECO:0000256" key="1">
    <source>
        <dbReference type="ARBA" id="ARBA00004123"/>
    </source>
</evidence>
<gene>
    <name evidence="7" type="ORF">ILEXP_LOCUS9689</name>
</gene>
<dbReference type="Proteomes" id="UP001642360">
    <property type="component" value="Unassembled WGS sequence"/>
</dbReference>
<dbReference type="SMART" id="SM00360">
    <property type="entry name" value="RRM"/>
    <property type="match status" value="2"/>
</dbReference>
<evidence type="ECO:0000256" key="5">
    <source>
        <dbReference type="PROSITE-ProRule" id="PRU00176"/>
    </source>
</evidence>
<dbReference type="EMBL" id="CAUOFW020001192">
    <property type="protein sequence ID" value="CAK9142052.1"/>
    <property type="molecule type" value="Genomic_DNA"/>
</dbReference>
<feature type="domain" description="RRM" evidence="6">
    <location>
        <begin position="266"/>
        <end position="344"/>
    </location>
</feature>
<comment type="caution">
    <text evidence="7">The sequence shown here is derived from an EMBL/GenBank/DDBJ whole genome shotgun (WGS) entry which is preliminary data.</text>
</comment>
<keyword evidence="3 5" id="KW-0694">RNA-binding</keyword>
<keyword evidence="2" id="KW-0677">Repeat</keyword>
<dbReference type="PANTHER" id="PTHR48039:SF5">
    <property type="entry name" value="RNA-BINDING PROTEIN 28"/>
    <property type="match status" value="1"/>
</dbReference>
<reference evidence="7 8" key="1">
    <citation type="submission" date="2024-02" db="EMBL/GenBank/DDBJ databases">
        <authorList>
            <person name="Vignale AGUSTIN F."/>
            <person name="Sosa J E."/>
            <person name="Modenutti C."/>
        </authorList>
    </citation>
    <scope>NUCLEOTIDE SEQUENCE [LARGE SCALE GENOMIC DNA]</scope>
</reference>
<dbReference type="InterPro" id="IPR035979">
    <property type="entry name" value="RBD_domain_sf"/>
</dbReference>
<evidence type="ECO:0000256" key="3">
    <source>
        <dbReference type="ARBA" id="ARBA00022884"/>
    </source>
</evidence>
<dbReference type="GO" id="GO:0005634">
    <property type="term" value="C:nucleus"/>
    <property type="evidence" value="ECO:0007669"/>
    <property type="project" value="UniProtKB-SubCell"/>
</dbReference>
<evidence type="ECO:0000313" key="8">
    <source>
        <dbReference type="Proteomes" id="UP001642360"/>
    </source>
</evidence>
<evidence type="ECO:0000259" key="6">
    <source>
        <dbReference type="PROSITE" id="PS50102"/>
    </source>
</evidence>
<feature type="domain" description="RRM" evidence="6">
    <location>
        <begin position="17"/>
        <end position="95"/>
    </location>
</feature>
<keyword evidence="8" id="KW-1185">Reference proteome</keyword>